<comment type="caution">
    <text evidence="2">The sequence shown here is derived from an EMBL/GenBank/DDBJ whole genome shotgun (WGS) entry which is preliminary data.</text>
</comment>
<feature type="region of interest" description="Disordered" evidence="1">
    <location>
        <begin position="42"/>
        <end position="76"/>
    </location>
</feature>
<protein>
    <submittedName>
        <fullName evidence="2">Uncharacterized protein</fullName>
    </submittedName>
</protein>
<gene>
    <name evidence="2" type="ORF">KGA66_05105</name>
</gene>
<proteinExistence type="predicted"/>
<dbReference type="EMBL" id="JAGSXH010000011">
    <property type="protein sequence ID" value="MBS2962413.1"/>
    <property type="molecule type" value="Genomic_DNA"/>
</dbReference>
<keyword evidence="3" id="KW-1185">Reference proteome</keyword>
<evidence type="ECO:0000313" key="2">
    <source>
        <dbReference type="EMBL" id="MBS2962413.1"/>
    </source>
</evidence>
<name>A0A8J7WHN9_9ACTN</name>
<sequence length="76" mass="8327">MSIPAYRRPRGRVAQTLLLALIIAVNNLRRLEQFLRDRHENPTTLMDHLLPENPASSTEHDGEAPSDTSGGGPPTG</sequence>
<evidence type="ECO:0000313" key="3">
    <source>
        <dbReference type="Proteomes" id="UP000677913"/>
    </source>
</evidence>
<organism evidence="2 3">
    <name type="scientific">Actinocrinis puniceicyclus</name>
    <dbReference type="NCBI Taxonomy" id="977794"/>
    <lineage>
        <taxon>Bacteria</taxon>
        <taxon>Bacillati</taxon>
        <taxon>Actinomycetota</taxon>
        <taxon>Actinomycetes</taxon>
        <taxon>Catenulisporales</taxon>
        <taxon>Actinospicaceae</taxon>
        <taxon>Actinocrinis</taxon>
    </lineage>
</organism>
<evidence type="ECO:0000256" key="1">
    <source>
        <dbReference type="SAM" id="MobiDB-lite"/>
    </source>
</evidence>
<accession>A0A8J7WHN9</accession>
<dbReference type="AlphaFoldDB" id="A0A8J7WHN9"/>
<reference evidence="2" key="1">
    <citation type="submission" date="2021-04" db="EMBL/GenBank/DDBJ databases">
        <title>Genome based classification of Actinospica acidithermotolerans sp. nov., an actinobacterium isolated from an Indonesian hot spring.</title>
        <authorList>
            <person name="Kusuma A.B."/>
            <person name="Putra K.E."/>
            <person name="Nafisah S."/>
            <person name="Loh J."/>
            <person name="Nouioui I."/>
            <person name="Goodfellow M."/>
        </authorList>
    </citation>
    <scope>NUCLEOTIDE SEQUENCE</scope>
    <source>
        <strain evidence="2">DSM 45618</strain>
    </source>
</reference>
<dbReference type="Proteomes" id="UP000677913">
    <property type="component" value="Unassembled WGS sequence"/>
</dbReference>